<evidence type="ECO:0000313" key="2">
    <source>
        <dbReference type="Proteomes" id="UP001140066"/>
    </source>
</evidence>
<proteinExistence type="predicted"/>
<keyword evidence="2" id="KW-1185">Reference proteome</keyword>
<dbReference type="EMBL" id="JANBUK010003818">
    <property type="protein sequence ID" value="KAJ2766000.1"/>
    <property type="molecule type" value="Genomic_DNA"/>
</dbReference>
<sequence length="68" mass="7526">AYKAFEQARLDSEAFGALYAAEQAIIPARIEKAQAELRKVETRESQLQGEYKELIERRNALAAAAGDS</sequence>
<feature type="non-terminal residue" evidence="1">
    <location>
        <position position="1"/>
    </location>
</feature>
<dbReference type="Proteomes" id="UP001140066">
    <property type="component" value="Unassembled WGS sequence"/>
</dbReference>
<accession>A0ACC1JRT3</accession>
<comment type="caution">
    <text evidence="1">The sequence shown here is derived from an EMBL/GenBank/DDBJ whole genome shotgun (WGS) entry which is preliminary data.</text>
</comment>
<reference evidence="1" key="1">
    <citation type="submission" date="2022-07" db="EMBL/GenBank/DDBJ databases">
        <title>Phylogenomic reconstructions and comparative analyses of Kickxellomycotina fungi.</title>
        <authorList>
            <person name="Reynolds N.K."/>
            <person name="Stajich J.E."/>
            <person name="Barry K."/>
            <person name="Grigoriev I.V."/>
            <person name="Crous P."/>
            <person name="Smith M.E."/>
        </authorList>
    </citation>
    <scope>NUCLEOTIDE SEQUENCE</scope>
    <source>
        <strain evidence="1">BCRC 34191</strain>
    </source>
</reference>
<gene>
    <name evidence="1" type="ORF">GGI18_006091</name>
</gene>
<name>A0ACC1JRT3_9FUNG</name>
<evidence type="ECO:0000313" key="1">
    <source>
        <dbReference type="EMBL" id="KAJ2766000.1"/>
    </source>
</evidence>
<protein>
    <submittedName>
        <fullName evidence="1">Uncharacterized protein</fullName>
    </submittedName>
</protein>
<organism evidence="1 2">
    <name type="scientific">Coemansia linderi</name>
    <dbReference type="NCBI Taxonomy" id="2663919"/>
    <lineage>
        <taxon>Eukaryota</taxon>
        <taxon>Fungi</taxon>
        <taxon>Fungi incertae sedis</taxon>
        <taxon>Zoopagomycota</taxon>
        <taxon>Kickxellomycotina</taxon>
        <taxon>Kickxellomycetes</taxon>
        <taxon>Kickxellales</taxon>
        <taxon>Kickxellaceae</taxon>
        <taxon>Coemansia</taxon>
    </lineage>
</organism>